<dbReference type="InterPro" id="IPR000182">
    <property type="entry name" value="GNAT_dom"/>
</dbReference>
<sequence length="159" mass="18429">MGQIEAKFRVAHREDDLIIAQHFYQLWLDNQVPENVIIPDWQQELIKFIESARSQLDYQAFVAEFDGKPIGSVSCQLFAGLYPIPFVESYRKYGYIWGVYVEPEYRQQGIGTQLTQRAVNYLKSINCTQVILHASPYGMPVYTKLGFVPSNEMRLDLEV</sequence>
<feature type="domain" description="N-acetyltransferase" evidence="1">
    <location>
        <begin position="10"/>
        <end position="159"/>
    </location>
</feature>
<dbReference type="SUPFAM" id="SSF55729">
    <property type="entry name" value="Acyl-CoA N-acyltransferases (Nat)"/>
    <property type="match status" value="1"/>
</dbReference>
<evidence type="ECO:0000313" key="2">
    <source>
        <dbReference type="EMBL" id="PSB04223.1"/>
    </source>
</evidence>
<dbReference type="CDD" id="cd04301">
    <property type="entry name" value="NAT_SF"/>
    <property type="match status" value="1"/>
</dbReference>
<dbReference type="PANTHER" id="PTHR13355">
    <property type="entry name" value="GLUCOSAMINE 6-PHOSPHATE N-ACETYLTRANSFERASE"/>
    <property type="match status" value="1"/>
</dbReference>
<dbReference type="OrthoDB" id="9799092at2"/>
<dbReference type="Gene3D" id="3.40.630.30">
    <property type="match status" value="1"/>
</dbReference>
<reference evidence="2 3" key="1">
    <citation type="submission" date="2018-02" db="EMBL/GenBank/DDBJ databases">
        <authorList>
            <person name="Cohen D.B."/>
            <person name="Kent A.D."/>
        </authorList>
    </citation>
    <scope>NUCLEOTIDE SEQUENCE [LARGE SCALE GENOMIC DNA]</scope>
    <source>
        <strain evidence="2 3">CCAP 1448/3</strain>
    </source>
</reference>
<comment type="caution">
    <text evidence="2">The sequence shown here is derived from an EMBL/GenBank/DDBJ whole genome shotgun (WGS) entry which is preliminary data.</text>
</comment>
<name>A0A2T1C7U5_9CYAN</name>
<dbReference type="InterPro" id="IPR016181">
    <property type="entry name" value="Acyl_CoA_acyltransferase"/>
</dbReference>
<dbReference type="PROSITE" id="PS51186">
    <property type="entry name" value="GNAT"/>
    <property type="match status" value="1"/>
</dbReference>
<keyword evidence="3" id="KW-1185">Reference proteome</keyword>
<evidence type="ECO:0000259" key="1">
    <source>
        <dbReference type="PROSITE" id="PS51186"/>
    </source>
</evidence>
<dbReference type="RefSeq" id="WP_106287565.1">
    <property type="nucleotide sequence ID" value="NZ_CAWNTC010000212.1"/>
</dbReference>
<organism evidence="2 3">
    <name type="scientific">Merismopedia glauca CCAP 1448/3</name>
    <dbReference type="NCBI Taxonomy" id="1296344"/>
    <lineage>
        <taxon>Bacteria</taxon>
        <taxon>Bacillati</taxon>
        <taxon>Cyanobacteriota</taxon>
        <taxon>Cyanophyceae</taxon>
        <taxon>Synechococcales</taxon>
        <taxon>Merismopediaceae</taxon>
        <taxon>Merismopedia</taxon>
    </lineage>
</organism>
<reference evidence="2 3" key="2">
    <citation type="submission" date="2018-03" db="EMBL/GenBank/DDBJ databases">
        <title>The ancient ancestry and fast evolution of plastids.</title>
        <authorList>
            <person name="Moore K.R."/>
            <person name="Magnabosco C."/>
            <person name="Momper L."/>
            <person name="Gold D.A."/>
            <person name="Bosak T."/>
            <person name="Fournier G.P."/>
        </authorList>
    </citation>
    <scope>NUCLEOTIDE SEQUENCE [LARGE SCALE GENOMIC DNA]</scope>
    <source>
        <strain evidence="2 3">CCAP 1448/3</strain>
    </source>
</reference>
<protein>
    <submittedName>
        <fullName evidence="2">GNAT family N-acetyltransferase</fullName>
    </submittedName>
</protein>
<dbReference type="AlphaFoldDB" id="A0A2T1C7U5"/>
<dbReference type="InterPro" id="IPR039143">
    <property type="entry name" value="GNPNAT1-like"/>
</dbReference>
<dbReference type="PANTHER" id="PTHR13355:SF15">
    <property type="entry name" value="GCN5-RELATED N-ACETYLTRANSFERASE 3, CHLOROPLASTIC"/>
    <property type="match status" value="1"/>
</dbReference>
<dbReference type="Proteomes" id="UP000238762">
    <property type="component" value="Unassembled WGS sequence"/>
</dbReference>
<dbReference type="EMBL" id="PVWJ01000016">
    <property type="protein sequence ID" value="PSB04223.1"/>
    <property type="molecule type" value="Genomic_DNA"/>
</dbReference>
<gene>
    <name evidence="2" type="ORF">C7B64_05075</name>
</gene>
<proteinExistence type="predicted"/>
<evidence type="ECO:0000313" key="3">
    <source>
        <dbReference type="Proteomes" id="UP000238762"/>
    </source>
</evidence>
<dbReference type="GO" id="GO:0008080">
    <property type="term" value="F:N-acetyltransferase activity"/>
    <property type="evidence" value="ECO:0007669"/>
    <property type="project" value="TreeGrafter"/>
</dbReference>
<accession>A0A2T1C7U5</accession>
<keyword evidence="2" id="KW-0808">Transferase</keyword>
<dbReference type="Pfam" id="PF00583">
    <property type="entry name" value="Acetyltransf_1"/>
    <property type="match status" value="1"/>
</dbReference>